<keyword evidence="1" id="KW-0812">Transmembrane</keyword>
<keyword evidence="1" id="KW-1133">Transmembrane helix</keyword>
<dbReference type="AlphaFoldDB" id="A0A7H9HRY2"/>
<gene>
    <name evidence="2" type="ORF">HG537_0D00510</name>
</gene>
<name>A0A7H9HRY2_9SACH</name>
<organism evidence="2 3">
    <name type="scientific">Torulaspora globosa</name>
    <dbReference type="NCBI Taxonomy" id="48254"/>
    <lineage>
        <taxon>Eukaryota</taxon>
        <taxon>Fungi</taxon>
        <taxon>Dikarya</taxon>
        <taxon>Ascomycota</taxon>
        <taxon>Saccharomycotina</taxon>
        <taxon>Saccharomycetes</taxon>
        <taxon>Saccharomycetales</taxon>
        <taxon>Saccharomycetaceae</taxon>
        <taxon>Torulaspora</taxon>
    </lineage>
</organism>
<accession>A0A7H9HRY2</accession>
<sequence length="200" mass="23083">MALIAQRLVARLYQLSHISSGFLYVALLARWLIIVPLAGTRFLPGGIHEFLCGLLVYSSVVELLWLVKFRGVVGAVLTRKFLKDVNFLYFVMVMHYYDDYEHVPVLKNVSYSSFIVGLACTQAWSHWRSLFKRPVGGRRSSVEKIDTYLMMPLLYLSEMYLLLLHVQDPGFHSFPLLDKVNKVVLVIFLPVALSVYRYQF</sequence>
<dbReference type="OrthoDB" id="46988at2759"/>
<dbReference type="Proteomes" id="UP000510647">
    <property type="component" value="Chromosome 4"/>
</dbReference>
<evidence type="ECO:0000313" key="3">
    <source>
        <dbReference type="Proteomes" id="UP000510647"/>
    </source>
</evidence>
<evidence type="ECO:0000313" key="2">
    <source>
        <dbReference type="EMBL" id="QLQ80051.1"/>
    </source>
</evidence>
<feature type="transmembrane region" description="Helical" evidence="1">
    <location>
        <begin position="45"/>
        <end position="69"/>
    </location>
</feature>
<feature type="transmembrane region" description="Helical" evidence="1">
    <location>
        <begin position="21"/>
        <end position="39"/>
    </location>
</feature>
<proteinExistence type="predicted"/>
<evidence type="ECO:0000256" key="1">
    <source>
        <dbReference type="SAM" id="Phobius"/>
    </source>
</evidence>
<reference evidence="2 3" key="1">
    <citation type="submission" date="2020-06" db="EMBL/GenBank/DDBJ databases">
        <title>The yeast mating-type switching endonuclease HO is a domesticated member of an unorthodox homing genetic element family.</title>
        <authorList>
            <person name="Coughlan A.Y."/>
            <person name="Lombardi L."/>
            <person name="Braun-Galleani S."/>
            <person name="Martos A.R."/>
            <person name="Galeote V."/>
            <person name="Bigey F."/>
            <person name="Dequin S."/>
            <person name="Byrne K.P."/>
            <person name="Wolfe K.H."/>
        </authorList>
    </citation>
    <scope>NUCLEOTIDE SEQUENCE [LARGE SCALE GENOMIC DNA]</scope>
    <source>
        <strain evidence="2 3">CBS2947</strain>
    </source>
</reference>
<keyword evidence="3" id="KW-1185">Reference proteome</keyword>
<keyword evidence="1" id="KW-0472">Membrane</keyword>
<dbReference type="EMBL" id="CP059270">
    <property type="protein sequence ID" value="QLQ80051.1"/>
    <property type="molecule type" value="Genomic_DNA"/>
</dbReference>
<protein>
    <submittedName>
        <fullName evidence="2">Uncharacterized protein</fullName>
    </submittedName>
</protein>